<organism evidence="1">
    <name type="scientific">uncultured Caudovirales phage</name>
    <dbReference type="NCBI Taxonomy" id="2100421"/>
    <lineage>
        <taxon>Viruses</taxon>
        <taxon>Duplodnaviria</taxon>
        <taxon>Heunggongvirae</taxon>
        <taxon>Uroviricota</taxon>
        <taxon>Caudoviricetes</taxon>
        <taxon>Peduoviridae</taxon>
        <taxon>Maltschvirus</taxon>
        <taxon>Maltschvirus maltsch</taxon>
    </lineage>
</organism>
<gene>
    <name evidence="1" type="ORF">UFOVP724_15</name>
</gene>
<protein>
    <submittedName>
        <fullName evidence="1">Uncharacterized protein</fullName>
    </submittedName>
</protein>
<sequence>MSLLKNLNETVKDQISIVEEENYQKIFPKIARDIASRDEMLLIFNNLIQLLSEYDQELASRFSSIDLFNEAKELTLLKSREYSENVKKPESKKIKYEDFK</sequence>
<name>A0A6J5NQ45_9CAUD</name>
<evidence type="ECO:0000313" key="1">
    <source>
        <dbReference type="EMBL" id="CAB4159886.1"/>
    </source>
</evidence>
<dbReference type="EMBL" id="LR796696">
    <property type="protein sequence ID" value="CAB4159886.1"/>
    <property type="molecule type" value="Genomic_DNA"/>
</dbReference>
<reference evidence="1" key="1">
    <citation type="submission" date="2020-04" db="EMBL/GenBank/DDBJ databases">
        <authorList>
            <person name="Chiriac C."/>
            <person name="Salcher M."/>
            <person name="Ghai R."/>
            <person name="Kavagutti S V."/>
        </authorList>
    </citation>
    <scope>NUCLEOTIDE SEQUENCE</scope>
</reference>
<proteinExistence type="predicted"/>
<accession>A0A6J5NQ45</accession>